<dbReference type="InterPro" id="IPR012902">
    <property type="entry name" value="N_methyl_site"/>
</dbReference>
<keyword evidence="3" id="KW-1003">Cell membrane</keyword>
<feature type="domain" description="General secretion pathway GspH" evidence="12">
    <location>
        <begin position="60"/>
        <end position="175"/>
    </location>
</feature>
<evidence type="ECO:0000256" key="4">
    <source>
        <dbReference type="ARBA" id="ARBA00022481"/>
    </source>
</evidence>
<evidence type="ECO:0000256" key="8">
    <source>
        <dbReference type="ARBA" id="ARBA00023136"/>
    </source>
</evidence>
<keyword evidence="5" id="KW-0997">Cell inner membrane</keyword>
<dbReference type="Gene3D" id="3.55.40.10">
    <property type="entry name" value="minor pseudopilin epsh domain"/>
    <property type="match status" value="1"/>
</dbReference>
<dbReference type="Pfam" id="PF12019">
    <property type="entry name" value="GspH"/>
    <property type="match status" value="1"/>
</dbReference>
<dbReference type="NCBIfam" id="TIGR02532">
    <property type="entry name" value="IV_pilin_GFxxxE"/>
    <property type="match status" value="1"/>
</dbReference>
<comment type="similarity">
    <text evidence="9">Belongs to the GSP H family.</text>
</comment>
<proteinExistence type="inferred from homology"/>
<evidence type="ECO:0000256" key="11">
    <source>
        <dbReference type="SAM" id="Phobius"/>
    </source>
</evidence>
<dbReference type="EMBL" id="PJAI02000013">
    <property type="protein sequence ID" value="TYK65189.1"/>
    <property type="molecule type" value="Genomic_DNA"/>
</dbReference>
<comment type="caution">
    <text evidence="13">The sequence shown here is derived from an EMBL/GenBank/DDBJ whole genome shotgun (WGS) entry which is preliminary data.</text>
</comment>
<dbReference type="InterPro" id="IPR022346">
    <property type="entry name" value="T2SS_GspH"/>
</dbReference>
<evidence type="ECO:0000256" key="6">
    <source>
        <dbReference type="ARBA" id="ARBA00022692"/>
    </source>
</evidence>
<evidence type="ECO:0000256" key="5">
    <source>
        <dbReference type="ARBA" id="ARBA00022519"/>
    </source>
</evidence>
<comment type="subcellular location">
    <subcellularLocation>
        <location evidence="1">Cell inner membrane</location>
        <topology evidence="1">Single-pass membrane protein</topology>
    </subcellularLocation>
</comment>
<evidence type="ECO:0000256" key="7">
    <source>
        <dbReference type="ARBA" id="ARBA00022989"/>
    </source>
</evidence>
<evidence type="ECO:0000256" key="9">
    <source>
        <dbReference type="ARBA" id="ARBA00025772"/>
    </source>
</evidence>
<dbReference type="RefSeq" id="WP_101342581.1">
    <property type="nucleotide sequence ID" value="NZ_PJAI02000013.1"/>
</dbReference>
<keyword evidence="7 11" id="KW-1133">Transmembrane helix</keyword>
<evidence type="ECO:0000256" key="10">
    <source>
        <dbReference type="ARBA" id="ARBA00030775"/>
    </source>
</evidence>
<evidence type="ECO:0000313" key="14">
    <source>
        <dbReference type="Proteomes" id="UP000815846"/>
    </source>
</evidence>
<organism evidence="13 14">
    <name type="scientific">Colwellia echini</name>
    <dbReference type="NCBI Taxonomy" id="1982103"/>
    <lineage>
        <taxon>Bacteria</taxon>
        <taxon>Pseudomonadati</taxon>
        <taxon>Pseudomonadota</taxon>
        <taxon>Gammaproteobacteria</taxon>
        <taxon>Alteromonadales</taxon>
        <taxon>Colwelliaceae</taxon>
        <taxon>Colwellia</taxon>
    </lineage>
</organism>
<dbReference type="SUPFAM" id="SSF54523">
    <property type="entry name" value="Pili subunits"/>
    <property type="match status" value="1"/>
</dbReference>
<name>A0ABY3MVH5_9GAMM</name>
<evidence type="ECO:0000259" key="12">
    <source>
        <dbReference type="Pfam" id="PF12019"/>
    </source>
</evidence>
<keyword evidence="4" id="KW-0488">Methylation</keyword>
<reference evidence="13 14" key="1">
    <citation type="submission" date="2019-08" db="EMBL/GenBank/DDBJ databases">
        <title>Microbe sample from Colwellia echini.</title>
        <authorList>
            <person name="Christiansen L."/>
            <person name="Pathiraja D."/>
            <person name="Schultz-Johansen M."/>
            <person name="Choi I.-G."/>
            <person name="Stougaard P."/>
        </authorList>
    </citation>
    <scope>NUCLEOTIDE SEQUENCE [LARGE SCALE GENOMIC DNA]</scope>
    <source>
        <strain evidence="13 14">A3</strain>
    </source>
</reference>
<dbReference type="PROSITE" id="PS00409">
    <property type="entry name" value="PROKAR_NTER_METHYL"/>
    <property type="match status" value="1"/>
</dbReference>
<dbReference type="InterPro" id="IPR045584">
    <property type="entry name" value="Pilin-like"/>
</dbReference>
<keyword evidence="14" id="KW-1185">Reference proteome</keyword>
<keyword evidence="8 11" id="KW-0472">Membrane</keyword>
<evidence type="ECO:0000256" key="3">
    <source>
        <dbReference type="ARBA" id="ARBA00022475"/>
    </source>
</evidence>
<gene>
    <name evidence="13" type="ORF">CWS31_012020</name>
</gene>
<evidence type="ECO:0000256" key="1">
    <source>
        <dbReference type="ARBA" id="ARBA00004377"/>
    </source>
</evidence>
<keyword evidence="6 11" id="KW-0812">Transmembrane</keyword>
<protein>
    <recommendedName>
        <fullName evidence="2">Type II secretion system protein H</fullName>
    </recommendedName>
    <alternativeName>
        <fullName evidence="10">General secretion pathway protein H</fullName>
    </alternativeName>
</protein>
<accession>A0ABY3MVH5</accession>
<dbReference type="Proteomes" id="UP000815846">
    <property type="component" value="Unassembled WGS sequence"/>
</dbReference>
<evidence type="ECO:0000313" key="13">
    <source>
        <dbReference type="EMBL" id="TYK65189.1"/>
    </source>
</evidence>
<evidence type="ECO:0000256" key="2">
    <source>
        <dbReference type="ARBA" id="ARBA00021549"/>
    </source>
</evidence>
<feature type="transmembrane region" description="Helical" evidence="11">
    <location>
        <begin position="21"/>
        <end position="42"/>
    </location>
</feature>
<dbReference type="Pfam" id="PF07963">
    <property type="entry name" value="N_methyl"/>
    <property type="match status" value="1"/>
</dbReference>
<sequence length="202" mass="21956">MVNKNNLSSPLYQFSKGFNKGFTLIELMVTISIAGIIAAIALPNLNVFLVDTRVENQLSEVHRLLITARNTAINTGLNTTVCPLDTSTMTCTNDWEGEISVFTNSSDTTNKLDDNDILIKTKEAIDNSDVFKISNNGAIVYAATGRTINATANKFTYCPKDYAEKSNGIDISTSGRTYIGTLNSSNKYVDRNSAAFTCVVSP</sequence>